<dbReference type="eggNOG" id="arCOG03760">
    <property type="taxonomic scope" value="Archaea"/>
</dbReference>
<evidence type="ECO:0000313" key="3">
    <source>
        <dbReference type="Proteomes" id="UP000001431"/>
    </source>
</evidence>
<dbReference type="RefSeq" id="WP_011849763.1">
    <property type="nucleotide sequence ID" value="NC_009073.1"/>
</dbReference>
<dbReference type="OrthoDB" id="28998at2157"/>
<feature type="region of interest" description="Disordered" evidence="1">
    <location>
        <begin position="56"/>
        <end position="124"/>
    </location>
</feature>
<protein>
    <submittedName>
        <fullName evidence="2">Uncharacterized protein</fullName>
    </submittedName>
</protein>
<evidence type="ECO:0000313" key="2">
    <source>
        <dbReference type="EMBL" id="ABO08505.1"/>
    </source>
</evidence>
<dbReference type="STRING" id="410359.Pcal_1080"/>
<feature type="compositionally biased region" description="Basic and acidic residues" evidence="1">
    <location>
        <begin position="98"/>
        <end position="107"/>
    </location>
</feature>
<dbReference type="GeneID" id="4909626"/>
<dbReference type="HOGENOM" id="CLU_1340774_0_0_2"/>
<sequence>MISELYKAGKVKEDLLGTLAKTIICAKTGCLATGPEVVFGNVVLQLAESIILAPKPQTSASTKQRPTTKTEQRAQRPTAAKTEQKEQKPATPPPVAKVETEKKEAKEPPPQTETKKPLPTGEARPGVRWEELVSILAREAKVDGERADAVLAGILDYLSVYPSVGVLRLIEDVARKAKADPRVVRTALEILRGIDVVEMKEEGVVNLKKLVKRGGTPL</sequence>
<feature type="compositionally biased region" description="Polar residues" evidence="1">
    <location>
        <begin position="56"/>
        <end position="67"/>
    </location>
</feature>
<organism evidence="2 3">
    <name type="scientific">Pyrobaculum calidifontis (strain DSM 21063 / JCM 11548 / VA1)</name>
    <dbReference type="NCBI Taxonomy" id="410359"/>
    <lineage>
        <taxon>Archaea</taxon>
        <taxon>Thermoproteota</taxon>
        <taxon>Thermoprotei</taxon>
        <taxon>Thermoproteales</taxon>
        <taxon>Thermoproteaceae</taxon>
        <taxon>Pyrobaculum</taxon>
    </lineage>
</organism>
<name>A3MV38_PYRCJ</name>
<evidence type="ECO:0000256" key="1">
    <source>
        <dbReference type="SAM" id="MobiDB-lite"/>
    </source>
</evidence>
<keyword evidence="3" id="KW-1185">Reference proteome</keyword>
<dbReference type="AlphaFoldDB" id="A3MV38"/>
<accession>A3MV38</accession>
<proteinExistence type="predicted"/>
<dbReference type="EMBL" id="CP000561">
    <property type="protein sequence ID" value="ABO08505.1"/>
    <property type="molecule type" value="Genomic_DNA"/>
</dbReference>
<reference evidence="2" key="1">
    <citation type="submission" date="2007-02" db="EMBL/GenBank/DDBJ databases">
        <title>Complete sequence of Pyrobaculum calidifontis JCM 11548.</title>
        <authorList>
            <consortium name="US DOE Joint Genome Institute"/>
            <person name="Copeland A."/>
            <person name="Lucas S."/>
            <person name="Lapidus A."/>
            <person name="Barry K."/>
            <person name="Glavina del Rio T."/>
            <person name="Dalin E."/>
            <person name="Tice H."/>
            <person name="Pitluck S."/>
            <person name="Chain P."/>
            <person name="Malfatti S."/>
            <person name="Shin M."/>
            <person name="Vergez L."/>
            <person name="Schmutz J."/>
            <person name="Larimer F."/>
            <person name="Land M."/>
            <person name="Hauser L."/>
            <person name="Kyrpides N."/>
            <person name="Mikhailova N."/>
            <person name="Cozen A.E."/>
            <person name="Fitz-Gibbon S.T."/>
            <person name="House C.H."/>
            <person name="Saltikov C."/>
            <person name="Lowe T.M."/>
            <person name="Richardson P."/>
        </authorList>
    </citation>
    <scope>NUCLEOTIDE SEQUENCE [LARGE SCALE GENOMIC DNA]</scope>
    <source>
        <strain evidence="2">JCM 11548</strain>
    </source>
</reference>
<dbReference type="Proteomes" id="UP000001431">
    <property type="component" value="Chromosome"/>
</dbReference>
<gene>
    <name evidence="2" type="ordered locus">Pcal_1080</name>
</gene>
<dbReference type="KEGG" id="pcl:Pcal_1080"/>